<evidence type="ECO:0000256" key="1">
    <source>
        <dbReference type="ARBA" id="ARBA00004651"/>
    </source>
</evidence>
<evidence type="ECO:0000256" key="6">
    <source>
        <dbReference type="ARBA" id="ARBA00023136"/>
    </source>
</evidence>
<feature type="transmembrane region" description="Helical" evidence="7">
    <location>
        <begin position="15"/>
        <end position="36"/>
    </location>
</feature>
<feature type="transmembrane region" description="Helical" evidence="7">
    <location>
        <begin position="79"/>
        <end position="98"/>
    </location>
</feature>
<protein>
    <recommendedName>
        <fullName evidence="10">Major facilitator superfamily (MFS) profile domain-containing protein</fullName>
    </recommendedName>
</protein>
<feature type="transmembrane region" description="Helical" evidence="7">
    <location>
        <begin position="176"/>
        <end position="195"/>
    </location>
</feature>
<gene>
    <name evidence="8" type="ORF">Q757_05845</name>
</gene>
<evidence type="ECO:0000256" key="7">
    <source>
        <dbReference type="SAM" id="Phobius"/>
    </source>
</evidence>
<reference evidence="8 9" key="1">
    <citation type="journal article" date="2014" name="Antonie Van Leeuwenhoek">
        <title>Oenococcus alcoholitolerans sp. nov., a lactic acid bacteria isolated from cachaca and ethanol fermentation processes.</title>
        <authorList>
            <person name="Badotti F."/>
            <person name="Moreira A.P."/>
            <person name="Tonon L.A."/>
            <person name="de Lucena B.T."/>
            <person name="Gomes Fde C."/>
            <person name="Kruger R."/>
            <person name="Thompson C.C."/>
            <person name="de Morais M.A.Jr."/>
            <person name="Rosa C.A."/>
            <person name="Thompson F.L."/>
        </authorList>
    </citation>
    <scope>NUCLEOTIDE SEQUENCE [LARGE SCALE GENOMIC DNA]</scope>
    <source>
        <strain evidence="8 9">UFRJ-M7.2.18</strain>
    </source>
</reference>
<feature type="transmembrane region" description="Helical" evidence="7">
    <location>
        <begin position="144"/>
        <end position="164"/>
    </location>
</feature>
<dbReference type="EMBL" id="AXCV01000261">
    <property type="protein sequence ID" value="KGO31659.1"/>
    <property type="molecule type" value="Genomic_DNA"/>
</dbReference>
<feature type="non-terminal residue" evidence="8">
    <location>
        <position position="248"/>
    </location>
</feature>
<evidence type="ECO:0008006" key="10">
    <source>
        <dbReference type="Google" id="ProtNLM"/>
    </source>
</evidence>
<evidence type="ECO:0000313" key="8">
    <source>
        <dbReference type="EMBL" id="KGO31659.1"/>
    </source>
</evidence>
<keyword evidence="3" id="KW-1003">Cell membrane</keyword>
<keyword evidence="2" id="KW-0813">Transport</keyword>
<dbReference type="InterPro" id="IPR036259">
    <property type="entry name" value="MFS_trans_sf"/>
</dbReference>
<dbReference type="PANTHER" id="PTHR43266:SF2">
    <property type="entry name" value="MAJOR FACILITATOR SUPERFAMILY (MFS) PROFILE DOMAIN-CONTAINING PROTEIN"/>
    <property type="match status" value="1"/>
</dbReference>
<accession>A0ABR4XQB0</accession>
<dbReference type="Proteomes" id="UP000030023">
    <property type="component" value="Unassembled WGS sequence"/>
</dbReference>
<comment type="subcellular location">
    <subcellularLocation>
        <location evidence="1">Cell membrane</location>
        <topology evidence="1">Multi-pass membrane protein</topology>
    </subcellularLocation>
</comment>
<keyword evidence="5 7" id="KW-1133">Transmembrane helix</keyword>
<feature type="transmembrane region" description="Helical" evidence="7">
    <location>
        <begin position="48"/>
        <end position="67"/>
    </location>
</feature>
<keyword evidence="6 7" id="KW-0472">Membrane</keyword>
<keyword evidence="4 7" id="KW-0812">Transmembrane</keyword>
<evidence type="ECO:0000313" key="9">
    <source>
        <dbReference type="Proteomes" id="UP000030023"/>
    </source>
</evidence>
<comment type="caution">
    <text evidence="8">The sequence shown here is derived from an EMBL/GenBank/DDBJ whole genome shotgun (WGS) entry which is preliminary data.</text>
</comment>
<keyword evidence="9" id="KW-1185">Reference proteome</keyword>
<proteinExistence type="predicted"/>
<name>A0ABR4XQB0_9LACO</name>
<sequence>MATSKINNNLKKRSFPLMVSPFTSQLGSAVYMMGLNWTLVKSTGNTQILGNIEAAGGLAFLAGDILVGSLVDHHDRKKVLIWTDLISFIFCLLASFIYQDSHPQIWLLTIVTLILNMMLAINYPASKSIAPEIIAEPSIQSFNAATNTLFNFANILAPMIGGLLLAFKNITFNDFLLINGLTFLIAAGLNSLIVYDFKQKETDSDPSSQQIAQQSVFKYLFQKSELVKLIISMGVLNLCASGMLLVSP</sequence>
<evidence type="ECO:0000256" key="4">
    <source>
        <dbReference type="ARBA" id="ARBA00022692"/>
    </source>
</evidence>
<evidence type="ECO:0000256" key="2">
    <source>
        <dbReference type="ARBA" id="ARBA00022448"/>
    </source>
</evidence>
<feature type="transmembrane region" description="Helical" evidence="7">
    <location>
        <begin position="104"/>
        <end position="123"/>
    </location>
</feature>
<dbReference type="PANTHER" id="PTHR43266">
    <property type="entry name" value="MACROLIDE-EFFLUX PROTEIN"/>
    <property type="match status" value="1"/>
</dbReference>
<dbReference type="SUPFAM" id="SSF103473">
    <property type="entry name" value="MFS general substrate transporter"/>
    <property type="match status" value="1"/>
</dbReference>
<dbReference type="InterPro" id="IPR011701">
    <property type="entry name" value="MFS"/>
</dbReference>
<organism evidence="8 9">
    <name type="scientific">Oenococcus alcoholitolerans</name>
    <dbReference type="NCBI Taxonomy" id="931074"/>
    <lineage>
        <taxon>Bacteria</taxon>
        <taxon>Bacillati</taxon>
        <taxon>Bacillota</taxon>
        <taxon>Bacilli</taxon>
        <taxon>Lactobacillales</taxon>
        <taxon>Lactobacillaceae</taxon>
        <taxon>Oenococcus</taxon>
    </lineage>
</organism>
<evidence type="ECO:0000256" key="5">
    <source>
        <dbReference type="ARBA" id="ARBA00022989"/>
    </source>
</evidence>
<dbReference type="Pfam" id="PF07690">
    <property type="entry name" value="MFS_1"/>
    <property type="match status" value="1"/>
</dbReference>
<dbReference type="Gene3D" id="1.20.1250.20">
    <property type="entry name" value="MFS general substrate transporter like domains"/>
    <property type="match status" value="1"/>
</dbReference>
<dbReference type="CDD" id="cd06173">
    <property type="entry name" value="MFS_MefA_like"/>
    <property type="match status" value="1"/>
</dbReference>
<evidence type="ECO:0000256" key="3">
    <source>
        <dbReference type="ARBA" id="ARBA00022475"/>
    </source>
</evidence>
<feature type="transmembrane region" description="Helical" evidence="7">
    <location>
        <begin position="226"/>
        <end position="246"/>
    </location>
</feature>